<dbReference type="Proteomes" id="UP000318478">
    <property type="component" value="Unassembled WGS sequence"/>
</dbReference>
<evidence type="ECO:0000256" key="1">
    <source>
        <dbReference type="SAM" id="MobiDB-lite"/>
    </source>
</evidence>
<feature type="transmembrane region" description="Helical" evidence="2">
    <location>
        <begin position="20"/>
        <end position="39"/>
    </location>
</feature>
<reference evidence="3 4" key="1">
    <citation type="submission" date="2019-02" db="EMBL/GenBank/DDBJ databases">
        <title>Deep-cultivation of Planctomycetes and their phenomic and genomic characterization uncovers novel biology.</title>
        <authorList>
            <person name="Wiegand S."/>
            <person name="Jogler M."/>
            <person name="Boedeker C."/>
            <person name="Pinto D."/>
            <person name="Vollmers J."/>
            <person name="Rivas-Marin E."/>
            <person name="Kohn T."/>
            <person name="Peeters S.H."/>
            <person name="Heuer A."/>
            <person name="Rast P."/>
            <person name="Oberbeckmann S."/>
            <person name="Bunk B."/>
            <person name="Jeske O."/>
            <person name="Meyerdierks A."/>
            <person name="Storesund J.E."/>
            <person name="Kallscheuer N."/>
            <person name="Luecker S."/>
            <person name="Lage O.M."/>
            <person name="Pohl T."/>
            <person name="Merkel B.J."/>
            <person name="Hornburger P."/>
            <person name="Mueller R.-W."/>
            <person name="Bruemmer F."/>
            <person name="Labrenz M."/>
            <person name="Spormann A.M."/>
            <person name="Op Den Camp H."/>
            <person name="Overmann J."/>
            <person name="Amann R."/>
            <person name="Jetten M.S.M."/>
            <person name="Mascher T."/>
            <person name="Medema M.H."/>
            <person name="Devos D.P."/>
            <person name="Kaster A.-K."/>
            <person name="Ovreas L."/>
            <person name="Rohde M."/>
            <person name="Galperin M.Y."/>
            <person name="Jogler C."/>
        </authorList>
    </citation>
    <scope>NUCLEOTIDE SEQUENCE [LARGE SCALE GENOMIC DNA]</scope>
    <source>
        <strain evidence="3 4">Pla123a</strain>
    </source>
</reference>
<evidence type="ECO:0000313" key="3">
    <source>
        <dbReference type="EMBL" id="TWT75948.1"/>
    </source>
</evidence>
<keyword evidence="2" id="KW-1133">Transmembrane helix</keyword>
<protein>
    <submittedName>
        <fullName evidence="3">Uncharacterized protein</fullName>
    </submittedName>
</protein>
<feature type="region of interest" description="Disordered" evidence="1">
    <location>
        <begin position="241"/>
        <end position="264"/>
    </location>
</feature>
<proteinExistence type="predicted"/>
<feature type="transmembrane region" description="Helical" evidence="2">
    <location>
        <begin position="45"/>
        <end position="64"/>
    </location>
</feature>
<feature type="transmembrane region" description="Helical" evidence="2">
    <location>
        <begin position="154"/>
        <end position="175"/>
    </location>
</feature>
<feature type="transmembrane region" description="Helical" evidence="2">
    <location>
        <begin position="196"/>
        <end position="225"/>
    </location>
</feature>
<gene>
    <name evidence="3" type="ORF">Pla123a_27330</name>
</gene>
<comment type="caution">
    <text evidence="3">The sequence shown here is derived from an EMBL/GenBank/DDBJ whole genome shotgun (WGS) entry which is preliminary data.</text>
</comment>
<dbReference type="RefSeq" id="WP_146587788.1">
    <property type="nucleotide sequence ID" value="NZ_SJPO01000006.1"/>
</dbReference>
<dbReference type="AlphaFoldDB" id="A0A5C5YMG5"/>
<keyword evidence="2" id="KW-0472">Membrane</keyword>
<dbReference type="InterPro" id="IPR045466">
    <property type="entry name" value="DUF6498"/>
</dbReference>
<name>A0A5C5YMG5_9BACT</name>
<sequence>MQWFGEMITRERLLQRRWSVASLLAANLLPLLGVVFFGWSTFEVVILYWFENVVIGVINVLKMITCAPDSYEESLARLTRGEDEVTAHLIKEQAKAISDSPWLNHGAKFFFVPFFIVHYGMFCLVHGVFVVVLLGGDKPLEGRMGPPSGWLSPGLLVAAAALAASHLVSFFRNYLAGGEYRRTILPELMAKPYPRIVVLHMAIVLGAFVTLMLNSPILLLVILVVGKTLLDLSLHLAEHREPDADSPGLGGPAAPTTVPVADGE</sequence>
<dbReference type="EMBL" id="SJPO01000006">
    <property type="protein sequence ID" value="TWT75948.1"/>
    <property type="molecule type" value="Genomic_DNA"/>
</dbReference>
<organism evidence="3 4">
    <name type="scientific">Posidoniimonas polymericola</name>
    <dbReference type="NCBI Taxonomy" id="2528002"/>
    <lineage>
        <taxon>Bacteria</taxon>
        <taxon>Pseudomonadati</taxon>
        <taxon>Planctomycetota</taxon>
        <taxon>Planctomycetia</taxon>
        <taxon>Pirellulales</taxon>
        <taxon>Lacipirellulaceae</taxon>
        <taxon>Posidoniimonas</taxon>
    </lineage>
</organism>
<keyword evidence="2" id="KW-0812">Transmembrane</keyword>
<accession>A0A5C5YMG5</accession>
<feature type="transmembrane region" description="Helical" evidence="2">
    <location>
        <begin position="109"/>
        <end position="134"/>
    </location>
</feature>
<dbReference type="OrthoDB" id="278054at2"/>
<evidence type="ECO:0000256" key="2">
    <source>
        <dbReference type="SAM" id="Phobius"/>
    </source>
</evidence>
<keyword evidence="4" id="KW-1185">Reference proteome</keyword>
<evidence type="ECO:0000313" key="4">
    <source>
        <dbReference type="Proteomes" id="UP000318478"/>
    </source>
</evidence>
<dbReference type="Pfam" id="PF20108">
    <property type="entry name" value="DUF6498"/>
    <property type="match status" value="1"/>
</dbReference>